<name>A0A6A1TXL9_NEOGA</name>
<organism evidence="1 2">
    <name type="scientific">Neorhizobium galegae</name>
    <name type="common">Rhizobium galegae</name>
    <dbReference type="NCBI Taxonomy" id="399"/>
    <lineage>
        <taxon>Bacteria</taxon>
        <taxon>Pseudomonadati</taxon>
        <taxon>Pseudomonadota</taxon>
        <taxon>Alphaproteobacteria</taxon>
        <taxon>Hyphomicrobiales</taxon>
        <taxon>Rhizobiaceae</taxon>
        <taxon>Rhizobium/Agrobacterium group</taxon>
        <taxon>Neorhizobium</taxon>
    </lineage>
</organism>
<evidence type="ECO:0000313" key="2">
    <source>
        <dbReference type="Proteomes" id="UP000386575"/>
    </source>
</evidence>
<dbReference type="Proteomes" id="UP000386575">
    <property type="component" value="Unassembled WGS sequence"/>
</dbReference>
<evidence type="ECO:0000313" key="1">
    <source>
        <dbReference type="EMBL" id="KAB1089218.1"/>
    </source>
</evidence>
<proteinExistence type="predicted"/>
<dbReference type="EMBL" id="VZUL01000002">
    <property type="protein sequence ID" value="KAB1089218.1"/>
    <property type="molecule type" value="Genomic_DNA"/>
</dbReference>
<gene>
    <name evidence="1" type="ORF">F4V91_24460</name>
</gene>
<protein>
    <submittedName>
        <fullName evidence="1">Uncharacterized protein</fullName>
    </submittedName>
</protein>
<accession>A0A6A1TXL9</accession>
<sequence length="374" mass="40303">MTRTFIYNFTPPSLDPSPGATIALDVSDIEDAGIREVLQTPGAAYGAWSILDALLTPTGAGTSFLFRQPLGQAREVKVALSGLFGRFVARAYLERYFGLSIFAHLGNHVIDLDRRKQARIKRLARGDLPDWIACKSDLTSLTIAEAKGCHDPGGPAKALARAWTQAGRIDVTVKGRRVTVKRIAVATRWGVANSNPADAYLSVRDPVDEGDPIDPQDKDAPFIGLLRLHVANMIEPLGHAELAQALRTLTRQTFPRPLRDAAARARAVLENAPIGQVEKAQDIDGLVGGIVTRAGPITDAVASTVDQEALARLNLRPVFVGVDRDLIRAAIDGEAETIRGRLAEKVSPDEFARPDRAGGWIIPLGTERRIIGGA</sequence>
<dbReference type="AlphaFoldDB" id="A0A6A1TXL9"/>
<reference evidence="1 2" key="1">
    <citation type="submission" date="2019-09" db="EMBL/GenBank/DDBJ databases">
        <title>Genome sequencing of Ng87 strain.</title>
        <authorList>
            <person name="Karasev E.S."/>
            <person name="Andronov E."/>
        </authorList>
    </citation>
    <scope>NUCLEOTIDE SEQUENCE [LARGE SCALE GENOMIC DNA]</scope>
    <source>
        <strain evidence="1 2">Ng87</strain>
    </source>
</reference>
<comment type="caution">
    <text evidence="1">The sequence shown here is derived from an EMBL/GenBank/DDBJ whole genome shotgun (WGS) entry which is preliminary data.</text>
</comment>
<dbReference type="RefSeq" id="WP_151045918.1">
    <property type="nucleotide sequence ID" value="NZ_VZUL01000002.1"/>
</dbReference>